<dbReference type="EMBL" id="BPWL01000004">
    <property type="protein sequence ID" value="GJJ09165.1"/>
    <property type="molecule type" value="Genomic_DNA"/>
</dbReference>
<accession>A0AAV5A4G2</accession>
<dbReference type="AlphaFoldDB" id="A0AAV5A4G2"/>
<proteinExistence type="predicted"/>
<dbReference type="Proteomes" id="UP001050691">
    <property type="component" value="Unassembled WGS sequence"/>
</dbReference>
<protein>
    <submittedName>
        <fullName evidence="2">Uncharacterized protein</fullName>
    </submittedName>
</protein>
<evidence type="ECO:0000256" key="1">
    <source>
        <dbReference type="SAM" id="MobiDB-lite"/>
    </source>
</evidence>
<feature type="compositionally biased region" description="Basic and acidic residues" evidence="1">
    <location>
        <begin position="22"/>
        <end position="51"/>
    </location>
</feature>
<gene>
    <name evidence="2" type="ORF">Clacol_003387</name>
</gene>
<name>A0AAV5A4G2_9AGAM</name>
<sequence>MSVRARQITPDPEFPEVVVPTEEARRKAAIEAAAKRPEEERARREAEVRDREETADVVHAVREGFAGRSLTEIEHCVQEMTEAAKEQQRHMEERERDEREDQRKGKGKTKGNCEYKLRFGKVTNSSEDWFAATKTTSRGRYLTLDINNVSGVALPEEERCVPCSKGKGWLCKVNDEREPWTKCNTCSARKVWCSWGAKEGARKRKRMEDEVVDSEADENVAGPLTKKARIEPVWGVGSESVWGVSLEIVQVLREILESSREREEIARGTQEVLVETAKGILRLAAAMERRVGLWYNQETDTHIVVSDDSLEKKNKGKGKVKDVFGDETLH</sequence>
<comment type="caution">
    <text evidence="2">The sequence shown here is derived from an EMBL/GenBank/DDBJ whole genome shotgun (WGS) entry which is preliminary data.</text>
</comment>
<feature type="region of interest" description="Disordered" evidence="1">
    <location>
        <begin position="1"/>
        <end position="51"/>
    </location>
</feature>
<evidence type="ECO:0000313" key="3">
    <source>
        <dbReference type="Proteomes" id="UP001050691"/>
    </source>
</evidence>
<reference evidence="2" key="1">
    <citation type="submission" date="2021-10" db="EMBL/GenBank/DDBJ databases">
        <title>De novo Genome Assembly of Clathrus columnatus (Basidiomycota, Fungi) Using Illumina and Nanopore Sequence Data.</title>
        <authorList>
            <person name="Ogiso-Tanaka E."/>
            <person name="Itagaki H."/>
            <person name="Hosoya T."/>
            <person name="Hosaka K."/>
        </authorList>
    </citation>
    <scope>NUCLEOTIDE SEQUENCE</scope>
    <source>
        <strain evidence="2">MO-923</strain>
    </source>
</reference>
<keyword evidence="3" id="KW-1185">Reference proteome</keyword>
<feature type="region of interest" description="Disordered" evidence="1">
    <location>
        <begin position="81"/>
        <end position="109"/>
    </location>
</feature>
<organism evidence="2 3">
    <name type="scientific">Clathrus columnatus</name>
    <dbReference type="NCBI Taxonomy" id="1419009"/>
    <lineage>
        <taxon>Eukaryota</taxon>
        <taxon>Fungi</taxon>
        <taxon>Dikarya</taxon>
        <taxon>Basidiomycota</taxon>
        <taxon>Agaricomycotina</taxon>
        <taxon>Agaricomycetes</taxon>
        <taxon>Phallomycetidae</taxon>
        <taxon>Phallales</taxon>
        <taxon>Clathraceae</taxon>
        <taxon>Clathrus</taxon>
    </lineage>
</organism>
<feature type="compositionally biased region" description="Basic and acidic residues" evidence="1">
    <location>
        <begin position="81"/>
        <end position="104"/>
    </location>
</feature>
<evidence type="ECO:0000313" key="2">
    <source>
        <dbReference type="EMBL" id="GJJ09165.1"/>
    </source>
</evidence>